<dbReference type="GO" id="GO:0046872">
    <property type="term" value="F:metal ion binding"/>
    <property type="evidence" value="ECO:0007669"/>
    <property type="project" value="UniProtKB-KW"/>
</dbReference>
<feature type="binding site" evidence="3">
    <location>
        <position position="104"/>
    </location>
    <ligand>
        <name>a divalent metal cation</name>
        <dbReference type="ChEBI" id="CHEBI:60240"/>
        <label>1</label>
    </ligand>
</feature>
<evidence type="ECO:0008006" key="6">
    <source>
        <dbReference type="Google" id="ProtNLM"/>
    </source>
</evidence>
<dbReference type="NCBIfam" id="TIGR00010">
    <property type="entry name" value="YchF/TatD family DNA exonuclease"/>
    <property type="match status" value="1"/>
</dbReference>
<dbReference type="PANTHER" id="PTHR46124">
    <property type="entry name" value="D-AMINOACYL-TRNA DEACYLASE"/>
    <property type="match status" value="1"/>
</dbReference>
<gene>
    <name evidence="4" type="ORF">A3C17_01420</name>
</gene>
<dbReference type="PROSITE" id="PS01090">
    <property type="entry name" value="TATD_2"/>
    <property type="match status" value="1"/>
</dbReference>
<accession>A0A1F7TYQ1</accession>
<evidence type="ECO:0000256" key="2">
    <source>
        <dbReference type="ARBA" id="ARBA00022801"/>
    </source>
</evidence>
<name>A0A1F7TYQ1_9BACT</name>
<keyword evidence="1 3" id="KW-0479">Metal-binding</keyword>
<dbReference type="PROSITE" id="PS01091">
    <property type="entry name" value="TATD_3"/>
    <property type="match status" value="1"/>
</dbReference>
<dbReference type="EMBL" id="MGDX01000017">
    <property type="protein sequence ID" value="OGL71151.1"/>
    <property type="molecule type" value="Genomic_DNA"/>
</dbReference>
<dbReference type="GO" id="GO:0004536">
    <property type="term" value="F:DNA nuclease activity"/>
    <property type="evidence" value="ECO:0007669"/>
    <property type="project" value="InterPro"/>
</dbReference>
<dbReference type="GO" id="GO:0016788">
    <property type="term" value="F:hydrolase activity, acting on ester bonds"/>
    <property type="evidence" value="ECO:0007669"/>
    <property type="project" value="InterPro"/>
</dbReference>
<feature type="binding site" evidence="3">
    <location>
        <position position="7"/>
    </location>
    <ligand>
        <name>a divalent metal cation</name>
        <dbReference type="ChEBI" id="CHEBI:60240"/>
        <label>1</label>
    </ligand>
</feature>
<dbReference type="FunFam" id="3.20.20.140:FF:000005">
    <property type="entry name" value="TatD family hydrolase"/>
    <property type="match status" value="1"/>
</dbReference>
<feature type="binding site" evidence="3">
    <location>
        <position position="147"/>
    </location>
    <ligand>
        <name>a divalent metal cation</name>
        <dbReference type="ChEBI" id="CHEBI:60240"/>
        <label>2</label>
    </ligand>
</feature>
<dbReference type="AlphaFoldDB" id="A0A1F7TYQ1"/>
<dbReference type="STRING" id="1802389.A3C17_01420"/>
<dbReference type="Proteomes" id="UP000177097">
    <property type="component" value="Unassembled WGS sequence"/>
</dbReference>
<dbReference type="InterPro" id="IPR032466">
    <property type="entry name" value="Metal_Hydrolase"/>
</dbReference>
<dbReference type="Pfam" id="PF01026">
    <property type="entry name" value="TatD_DNase"/>
    <property type="match status" value="1"/>
</dbReference>
<dbReference type="InterPro" id="IPR015991">
    <property type="entry name" value="TatD/YcfH-like"/>
</dbReference>
<comment type="caution">
    <text evidence="4">The sequence shown here is derived from an EMBL/GenBank/DDBJ whole genome shotgun (WGS) entry which is preliminary data.</text>
</comment>
<dbReference type="InterPro" id="IPR001130">
    <property type="entry name" value="TatD-like"/>
</dbReference>
<evidence type="ECO:0000256" key="3">
    <source>
        <dbReference type="PIRSR" id="PIRSR005902-1"/>
    </source>
</evidence>
<organism evidence="4 5">
    <name type="scientific">Candidatus Uhrbacteria bacterium RIFCSPHIGHO2_02_FULL_53_13</name>
    <dbReference type="NCBI Taxonomy" id="1802389"/>
    <lineage>
        <taxon>Bacteria</taxon>
        <taxon>Candidatus Uhriibacteriota</taxon>
    </lineage>
</organism>
<evidence type="ECO:0000313" key="5">
    <source>
        <dbReference type="Proteomes" id="UP000177097"/>
    </source>
</evidence>
<dbReference type="CDD" id="cd01310">
    <property type="entry name" value="TatD_DNAse"/>
    <property type="match status" value="1"/>
</dbReference>
<sequence>MTDTHCHIHFRAYRDDMEEVIKRNQEKSVRMITIGTQAQTSKEAVETAERFGLWCTVGLHPGHTHEQTLHEDPDENVPMEVETFDKEFYRALVRSSKRVVAVGEVGLDYYRLPSDESSRASVIDTQTRALEAALELADEENLPVVLHVRDAHEAMQNILIGFIEQKKLARRGVVHCFTGTIEEALGYHALGFFTSLTGIITFPDRKDPEKVTPIQRVVASLPLEWIMLETDAPYLSPHPFRGKRNEPYCVELVAQKIAELKQMNVREIERITDENAVKLFALS</sequence>
<feature type="binding site" evidence="3">
    <location>
        <position position="5"/>
    </location>
    <ligand>
        <name>a divalent metal cation</name>
        <dbReference type="ChEBI" id="CHEBI:60240"/>
        <label>1</label>
    </ligand>
</feature>
<feature type="binding site" evidence="3">
    <location>
        <position position="175"/>
    </location>
    <ligand>
        <name>a divalent metal cation</name>
        <dbReference type="ChEBI" id="CHEBI:60240"/>
        <label>2</label>
    </ligand>
</feature>
<evidence type="ECO:0000313" key="4">
    <source>
        <dbReference type="EMBL" id="OGL71151.1"/>
    </source>
</evidence>
<dbReference type="SUPFAM" id="SSF51556">
    <property type="entry name" value="Metallo-dependent hydrolases"/>
    <property type="match status" value="1"/>
</dbReference>
<evidence type="ECO:0000256" key="1">
    <source>
        <dbReference type="ARBA" id="ARBA00022723"/>
    </source>
</evidence>
<keyword evidence="2" id="KW-0378">Hydrolase</keyword>
<dbReference type="PANTHER" id="PTHR46124:SF2">
    <property type="entry name" value="D-AMINOACYL-TRNA DEACYLASE"/>
    <property type="match status" value="1"/>
</dbReference>
<dbReference type="InterPro" id="IPR018228">
    <property type="entry name" value="DNase_TatD-rel_CS"/>
</dbReference>
<dbReference type="PIRSF" id="PIRSF005902">
    <property type="entry name" value="DNase_TatD"/>
    <property type="match status" value="1"/>
</dbReference>
<reference evidence="4 5" key="1">
    <citation type="journal article" date="2016" name="Nat. Commun.">
        <title>Thousands of microbial genomes shed light on interconnected biogeochemical processes in an aquifer system.</title>
        <authorList>
            <person name="Anantharaman K."/>
            <person name="Brown C.T."/>
            <person name="Hug L.A."/>
            <person name="Sharon I."/>
            <person name="Castelle C.J."/>
            <person name="Probst A.J."/>
            <person name="Thomas B.C."/>
            <person name="Singh A."/>
            <person name="Wilkins M.J."/>
            <person name="Karaoz U."/>
            <person name="Brodie E.L."/>
            <person name="Williams K.H."/>
            <person name="Hubbard S.S."/>
            <person name="Banfield J.F."/>
        </authorList>
    </citation>
    <scope>NUCLEOTIDE SEQUENCE [LARGE SCALE GENOMIC DNA]</scope>
</reference>
<dbReference type="Gene3D" id="3.20.20.140">
    <property type="entry name" value="Metal-dependent hydrolases"/>
    <property type="match status" value="1"/>
</dbReference>
<feature type="binding site" evidence="3">
    <location>
        <position position="231"/>
    </location>
    <ligand>
        <name>a divalent metal cation</name>
        <dbReference type="ChEBI" id="CHEBI:60240"/>
        <label>1</label>
    </ligand>
</feature>
<protein>
    <recommendedName>
        <fullName evidence="6">Hydrolase TatD</fullName>
    </recommendedName>
</protein>
<proteinExistence type="predicted"/>